<dbReference type="SUPFAM" id="SSF56112">
    <property type="entry name" value="Protein kinase-like (PK-like)"/>
    <property type="match status" value="1"/>
</dbReference>
<reference evidence="9 10" key="1">
    <citation type="journal article" date="2011" name="J. Bacteriol.">
        <title>Complete Genome Sequence of the Aerobic Marine Methanotroph Methylomonas methanica MC09.</title>
        <authorList>
            <person name="Boden R."/>
            <person name="Cunliffe M."/>
            <person name="Scanlan J."/>
            <person name="Moussard H."/>
            <person name="Kits K.D."/>
            <person name="Klotz M.G."/>
            <person name="Jetten M.S."/>
            <person name="Vuilleumier S."/>
            <person name="Han J."/>
            <person name="Peters L."/>
            <person name="Mikhailova N."/>
            <person name="Teshima H."/>
            <person name="Tapia R."/>
            <person name="Kyrpides N."/>
            <person name="Ivanova N."/>
            <person name="Pagani I."/>
            <person name="Cheng J.F."/>
            <person name="Goodwin L."/>
            <person name="Han C."/>
            <person name="Hauser L."/>
            <person name="Land M.L."/>
            <person name="Lapidus A."/>
            <person name="Lucas S."/>
            <person name="Pitluck S."/>
            <person name="Woyke T."/>
            <person name="Stein L."/>
            <person name="Murrell J.C."/>
        </authorList>
    </citation>
    <scope>NUCLEOTIDE SEQUENCE [LARGE SCALE GENOMIC DNA]</scope>
    <source>
        <strain evidence="9 10">MC09</strain>
    </source>
</reference>
<dbReference type="eggNOG" id="COG0515">
    <property type="taxonomic scope" value="Bacteria"/>
</dbReference>
<dbReference type="SMART" id="SM00219">
    <property type="entry name" value="TyrKc"/>
    <property type="match status" value="1"/>
</dbReference>
<dbReference type="CDD" id="cd14014">
    <property type="entry name" value="STKc_PknB_like"/>
    <property type="match status" value="1"/>
</dbReference>
<keyword evidence="7" id="KW-0472">Membrane</keyword>
<dbReference type="InterPro" id="IPR000719">
    <property type="entry name" value="Prot_kinase_dom"/>
</dbReference>
<evidence type="ECO:0000256" key="1">
    <source>
        <dbReference type="ARBA" id="ARBA00022679"/>
    </source>
</evidence>
<feature type="region of interest" description="Disordered" evidence="6">
    <location>
        <begin position="434"/>
        <end position="465"/>
    </location>
</feature>
<feature type="binding site" evidence="5">
    <location>
        <position position="74"/>
    </location>
    <ligand>
        <name>ATP</name>
        <dbReference type="ChEBI" id="CHEBI:30616"/>
    </ligand>
</feature>
<keyword evidence="10" id="KW-1185">Reference proteome</keyword>
<dbReference type="PROSITE" id="PS00107">
    <property type="entry name" value="PROTEIN_KINASE_ATP"/>
    <property type="match status" value="1"/>
</dbReference>
<dbReference type="PANTHER" id="PTHR43289">
    <property type="entry name" value="MITOGEN-ACTIVATED PROTEIN KINASE KINASE KINASE 20-RELATED"/>
    <property type="match status" value="1"/>
</dbReference>
<proteinExistence type="predicted"/>
<evidence type="ECO:0000256" key="7">
    <source>
        <dbReference type="SAM" id="Phobius"/>
    </source>
</evidence>
<accession>F9ZUZ7</accession>
<dbReference type="Gene3D" id="1.10.510.10">
    <property type="entry name" value="Transferase(Phosphotransferase) domain 1"/>
    <property type="match status" value="1"/>
</dbReference>
<dbReference type="InterPro" id="IPR020635">
    <property type="entry name" value="Tyr_kinase_cat_dom"/>
</dbReference>
<evidence type="ECO:0000256" key="6">
    <source>
        <dbReference type="SAM" id="MobiDB-lite"/>
    </source>
</evidence>
<evidence type="ECO:0000256" key="2">
    <source>
        <dbReference type="ARBA" id="ARBA00022741"/>
    </source>
</evidence>
<evidence type="ECO:0000259" key="8">
    <source>
        <dbReference type="PROSITE" id="PS50011"/>
    </source>
</evidence>
<name>F9ZUZ7_METMM</name>
<dbReference type="Pfam" id="PF00069">
    <property type="entry name" value="Pkinase"/>
    <property type="match status" value="1"/>
</dbReference>
<reference key="2">
    <citation type="submission" date="2011-05" db="EMBL/GenBank/DDBJ databases">
        <title>Complete genome sequence of the aerobic marine methanotroph Methylomonas methanica MC09.</title>
        <authorList>
            <person name="Boden R."/>
            <person name="Cunliffe M."/>
            <person name="Scanlan J."/>
            <person name="Moussard H."/>
            <person name="Kits K.D."/>
            <person name="Klotz M."/>
            <person name="Jetten M."/>
            <person name="Vuilleumier S."/>
            <person name="Han J."/>
            <person name="Peters L."/>
            <person name="Mikhailova N."/>
            <person name="Teshima H."/>
            <person name="Tapia R."/>
            <person name="Kyrpides N."/>
            <person name="Ivanova N."/>
            <person name="Pagani I."/>
            <person name="Cheng J.-F."/>
            <person name="Goodwin L."/>
            <person name="Han C."/>
            <person name="Hauser L."/>
            <person name="Land M."/>
            <person name="Lapidus A."/>
            <person name="Lucas S."/>
            <person name="Pitluck S."/>
            <person name="Woyke T."/>
            <person name="Stein L.Y."/>
            <person name="Murrell C."/>
        </authorList>
    </citation>
    <scope>NUCLEOTIDE SEQUENCE</scope>
    <source>
        <strain>MC09</strain>
    </source>
</reference>
<reference evidence="10" key="3">
    <citation type="submission" date="2011-05" db="EMBL/GenBank/DDBJ databases">
        <title>Complete sequence of Methylomonas methanica MC09.</title>
        <authorList>
            <consortium name="US DOE Joint Genome Institute"/>
            <person name="Lucas S."/>
            <person name="Han J."/>
            <person name="Lapidus A."/>
            <person name="Cheng J.-F."/>
            <person name="Goodwin L."/>
            <person name="Pitluck S."/>
            <person name="Peters L."/>
            <person name="Mikhailova N."/>
            <person name="Teshima H."/>
            <person name="Han C."/>
            <person name="Tapia R."/>
            <person name="Land M."/>
            <person name="Hauser L."/>
            <person name="Kyrpides N."/>
            <person name="Ivanova N."/>
            <person name="Pagani I."/>
            <person name="Stein L."/>
            <person name="Woyke T."/>
        </authorList>
    </citation>
    <scope>NUCLEOTIDE SEQUENCE [LARGE SCALE GENOMIC DNA]</scope>
    <source>
        <strain evidence="10">MC09</strain>
    </source>
</reference>
<dbReference type="PROSITE" id="PS00109">
    <property type="entry name" value="PROTEIN_KINASE_TYR"/>
    <property type="match status" value="1"/>
</dbReference>
<evidence type="ECO:0000313" key="10">
    <source>
        <dbReference type="Proteomes" id="UP000008888"/>
    </source>
</evidence>
<dbReference type="InterPro" id="IPR017441">
    <property type="entry name" value="Protein_kinase_ATP_BS"/>
</dbReference>
<gene>
    <name evidence="9" type="ordered locus">Metme_0993</name>
</gene>
<evidence type="ECO:0000313" key="9">
    <source>
        <dbReference type="EMBL" id="AEF99430.1"/>
    </source>
</evidence>
<evidence type="ECO:0000256" key="3">
    <source>
        <dbReference type="ARBA" id="ARBA00022777"/>
    </source>
</evidence>
<feature type="region of interest" description="Disordered" evidence="6">
    <location>
        <begin position="386"/>
        <end position="413"/>
    </location>
</feature>
<keyword evidence="4 5" id="KW-0067">ATP-binding</keyword>
<feature type="transmembrane region" description="Helical" evidence="7">
    <location>
        <begin position="362"/>
        <end position="380"/>
    </location>
</feature>
<dbReference type="AlphaFoldDB" id="F9ZUZ7"/>
<dbReference type="OrthoDB" id="9801841at2"/>
<dbReference type="HOGENOM" id="CLU_558732_0_0_6"/>
<feature type="compositionally biased region" description="Basic and acidic residues" evidence="6">
    <location>
        <begin position="434"/>
        <end position="449"/>
    </location>
</feature>
<dbReference type="InterPro" id="IPR011009">
    <property type="entry name" value="Kinase-like_dom_sf"/>
</dbReference>
<dbReference type="Gene3D" id="3.30.200.20">
    <property type="entry name" value="Phosphorylase Kinase, domain 1"/>
    <property type="match status" value="1"/>
</dbReference>
<protein>
    <submittedName>
        <fullName evidence="9">Serine/threonine protein kinase</fullName>
    </submittedName>
</protein>
<organism evidence="9 10">
    <name type="scientific">Methylomonas methanica (strain DSM 25384 / MC09)</name>
    <dbReference type="NCBI Taxonomy" id="857087"/>
    <lineage>
        <taxon>Bacteria</taxon>
        <taxon>Pseudomonadati</taxon>
        <taxon>Pseudomonadota</taxon>
        <taxon>Gammaproteobacteria</taxon>
        <taxon>Methylococcales</taxon>
        <taxon>Methylococcaceae</taxon>
        <taxon>Methylomonas</taxon>
    </lineage>
</organism>
<dbReference type="EMBL" id="CP002738">
    <property type="protein sequence ID" value="AEF99430.1"/>
    <property type="molecule type" value="Genomic_DNA"/>
</dbReference>
<dbReference type="GO" id="GO:0005524">
    <property type="term" value="F:ATP binding"/>
    <property type="evidence" value="ECO:0007669"/>
    <property type="project" value="UniProtKB-UniRule"/>
</dbReference>
<dbReference type="GO" id="GO:0004713">
    <property type="term" value="F:protein tyrosine kinase activity"/>
    <property type="evidence" value="ECO:0007669"/>
    <property type="project" value="InterPro"/>
</dbReference>
<keyword evidence="9" id="KW-0723">Serine/threonine-protein kinase</keyword>
<dbReference type="PANTHER" id="PTHR43289:SF34">
    <property type="entry name" value="SERINE_THREONINE-PROTEIN KINASE YBDM-RELATED"/>
    <property type="match status" value="1"/>
</dbReference>
<dbReference type="PROSITE" id="PS50011">
    <property type="entry name" value="PROTEIN_KINASE_DOM"/>
    <property type="match status" value="1"/>
</dbReference>
<evidence type="ECO:0000256" key="5">
    <source>
        <dbReference type="PROSITE-ProRule" id="PRU10141"/>
    </source>
</evidence>
<feature type="compositionally biased region" description="Polar residues" evidence="6">
    <location>
        <begin position="450"/>
        <end position="460"/>
    </location>
</feature>
<keyword evidence="1" id="KW-0808">Transferase</keyword>
<keyword evidence="3 9" id="KW-0418">Kinase</keyword>
<dbReference type="STRING" id="857087.Metme_0993"/>
<evidence type="ECO:0000256" key="4">
    <source>
        <dbReference type="ARBA" id="ARBA00022840"/>
    </source>
</evidence>
<dbReference type="InterPro" id="IPR008266">
    <property type="entry name" value="Tyr_kinase_AS"/>
</dbReference>
<dbReference type="GO" id="GO:0004674">
    <property type="term" value="F:protein serine/threonine kinase activity"/>
    <property type="evidence" value="ECO:0007669"/>
    <property type="project" value="UniProtKB-KW"/>
</dbReference>
<feature type="domain" description="Protein kinase" evidence="8">
    <location>
        <begin position="45"/>
        <end position="319"/>
    </location>
</feature>
<dbReference type="KEGG" id="mmt:Metme_0993"/>
<sequence length="488" mass="53595">MSDTFCPACLSSLSNLSVCPQCGWYPGIGSDALYLPPGTVVNPPYQVARVLGHGGFGITYLGWDANLQIKVAIKEYMPREFASRDPQSGQVLAKAGEAKVQFSAGLSRFLDEARTLAKFQQHPGIVSVLSFFPAFGTGYMVMEYVEGQTLKGYLDQRGRLNWTQTLDIFMQIMDALRAVHKAGLLHRDIAPDNIYLCGDGRVKLLDFGAAQTRLVGNGQTGRAQTVLVKSGFAPEEQYLDDGRQGPWTDVYSLAASMYFCLAGQAPQDALDRLKQDSLKPLSDYGVTIPPQAELVLRDALAVSSLQRPQSIDALQKRFLDLQLKPATAQPPAIKFTDCARTTSKLSVPANSGPSTGQVWRRWPLVGGGVLILFLIVLLWGRGERKQNSNGGDSFPTDAAPGEPIQPDLSLQPDDTKLNLQRITERQAAEALKRQQEAALQRFEERRRQETAASAPSVKTTDSQHSEHLHSICAEWGATMECQELRKNQ</sequence>
<dbReference type="RefSeq" id="WP_013817697.1">
    <property type="nucleotide sequence ID" value="NC_015572.1"/>
</dbReference>
<keyword evidence="7" id="KW-1133">Transmembrane helix</keyword>
<dbReference type="Proteomes" id="UP000008888">
    <property type="component" value="Chromosome"/>
</dbReference>
<keyword evidence="2 5" id="KW-0547">Nucleotide-binding</keyword>
<keyword evidence="7" id="KW-0812">Transmembrane</keyword>